<gene>
    <name evidence="1" type="ORF">GLOINDRAFT_178232</name>
</gene>
<dbReference type="HOGENOM" id="CLU_2543746_0_0_1"/>
<sequence length="83" mass="10268">MMRTQKLTRASYENLDISFTRPYISLISHLKTLKFQLHNVKQNDHCRQHRIYFLKRRRVYKRKRYKINKPSFGDYTTVLLLSY</sequence>
<dbReference type="AlphaFoldDB" id="U9U465"/>
<name>U9U465_RHIID</name>
<dbReference type="EMBL" id="KI283955">
    <property type="protein sequence ID" value="ESA13388.1"/>
    <property type="molecule type" value="Genomic_DNA"/>
</dbReference>
<protein>
    <submittedName>
        <fullName evidence="1">Uncharacterized protein</fullName>
    </submittedName>
</protein>
<evidence type="ECO:0000313" key="1">
    <source>
        <dbReference type="EMBL" id="ESA13388.1"/>
    </source>
</evidence>
<accession>U9U465</accession>
<organism evidence="1">
    <name type="scientific">Rhizophagus irregularis (strain DAOM 181602 / DAOM 197198 / MUCL 43194)</name>
    <name type="common">Arbuscular mycorrhizal fungus</name>
    <name type="synonym">Glomus intraradices</name>
    <dbReference type="NCBI Taxonomy" id="747089"/>
    <lineage>
        <taxon>Eukaryota</taxon>
        <taxon>Fungi</taxon>
        <taxon>Fungi incertae sedis</taxon>
        <taxon>Mucoromycota</taxon>
        <taxon>Glomeromycotina</taxon>
        <taxon>Glomeromycetes</taxon>
        <taxon>Glomerales</taxon>
        <taxon>Glomeraceae</taxon>
        <taxon>Rhizophagus</taxon>
    </lineage>
</organism>
<reference evidence="1" key="1">
    <citation type="submission" date="2013-07" db="EMBL/GenBank/DDBJ databases">
        <title>The genome of an arbuscular mycorrhizal fungus provides insights into the evolution of the oldest plant symbiosis.</title>
        <authorList>
            <consortium name="DOE Joint Genome Institute"/>
            <person name="Tisserant E."/>
            <person name="Malbreil M."/>
            <person name="Kuo A."/>
            <person name="Kohler A."/>
            <person name="Symeonidi A."/>
            <person name="Balestrini R."/>
            <person name="Charron P."/>
            <person name="Duensing N."/>
            <person name="Frei-dit-Frey N."/>
            <person name="Gianinazzi-Pearson V."/>
            <person name="Gilbert B."/>
            <person name="Handa Y."/>
            <person name="Hijri M."/>
            <person name="Kaul R."/>
            <person name="Kawaguchi M."/>
            <person name="Krajinski F."/>
            <person name="Lammers P."/>
            <person name="Lapierre D."/>
            <person name="Masclaux F.G."/>
            <person name="Murat C."/>
            <person name="Morin E."/>
            <person name="Ndikumana S."/>
            <person name="Pagni M."/>
            <person name="Petitpierre D."/>
            <person name="Requena N."/>
            <person name="Rosikiewicz P."/>
            <person name="Riley R."/>
            <person name="Saito K."/>
            <person name="San Clemente H."/>
            <person name="Shapiro H."/>
            <person name="van Tuinen D."/>
            <person name="Becard G."/>
            <person name="Bonfante P."/>
            <person name="Paszkowski U."/>
            <person name="Shachar-Hill Y."/>
            <person name="Young J.P."/>
            <person name="Sanders I.R."/>
            <person name="Henrissat B."/>
            <person name="Rensing S.A."/>
            <person name="Grigoriev I.V."/>
            <person name="Corradi N."/>
            <person name="Roux C."/>
            <person name="Martin F."/>
        </authorList>
    </citation>
    <scope>NUCLEOTIDE SEQUENCE</scope>
    <source>
        <strain evidence="1">DAOM 197198</strain>
    </source>
</reference>
<proteinExistence type="predicted"/>